<gene>
    <name evidence="2" type="ORF">N7530_006056</name>
</gene>
<reference evidence="2" key="1">
    <citation type="submission" date="2022-12" db="EMBL/GenBank/DDBJ databases">
        <authorList>
            <person name="Petersen C."/>
        </authorList>
    </citation>
    <scope>NUCLEOTIDE SEQUENCE</scope>
    <source>
        <strain evidence="2">IBT 17660</strain>
    </source>
</reference>
<dbReference type="NCBIfam" id="TIGR00199">
    <property type="entry name" value="PncC_domain"/>
    <property type="match status" value="1"/>
</dbReference>
<reference evidence="2" key="2">
    <citation type="journal article" date="2023" name="IMA Fungus">
        <title>Comparative genomic study of the Penicillium genus elucidates a diverse pangenome and 15 lateral gene transfer events.</title>
        <authorList>
            <person name="Petersen C."/>
            <person name="Sorensen T."/>
            <person name="Nielsen M.R."/>
            <person name="Sondergaard T.E."/>
            <person name="Sorensen J.L."/>
            <person name="Fitzpatrick D.A."/>
            <person name="Frisvad J.C."/>
            <person name="Nielsen K.L."/>
        </authorList>
    </citation>
    <scope>NUCLEOTIDE SEQUENCE</scope>
    <source>
        <strain evidence="2">IBT 17660</strain>
    </source>
</reference>
<keyword evidence="3" id="KW-1185">Reference proteome</keyword>
<organism evidence="2 3">
    <name type="scientific">Penicillium desertorum</name>
    <dbReference type="NCBI Taxonomy" id="1303715"/>
    <lineage>
        <taxon>Eukaryota</taxon>
        <taxon>Fungi</taxon>
        <taxon>Dikarya</taxon>
        <taxon>Ascomycota</taxon>
        <taxon>Pezizomycotina</taxon>
        <taxon>Eurotiomycetes</taxon>
        <taxon>Eurotiomycetidae</taxon>
        <taxon>Eurotiales</taxon>
        <taxon>Aspergillaceae</taxon>
        <taxon>Penicillium</taxon>
    </lineage>
</organism>
<dbReference type="Proteomes" id="UP001147760">
    <property type="component" value="Unassembled WGS sequence"/>
</dbReference>
<dbReference type="Pfam" id="PF02464">
    <property type="entry name" value="CinA"/>
    <property type="match status" value="1"/>
</dbReference>
<name>A0A9X0BSA0_9EURO</name>
<evidence type="ECO:0000313" key="2">
    <source>
        <dbReference type="EMBL" id="KAJ5480547.1"/>
    </source>
</evidence>
<evidence type="ECO:0000313" key="3">
    <source>
        <dbReference type="Proteomes" id="UP001147760"/>
    </source>
</evidence>
<accession>A0A9X0BSA0</accession>
<evidence type="ECO:0000259" key="1">
    <source>
        <dbReference type="Pfam" id="PF02464"/>
    </source>
</evidence>
<dbReference type="EMBL" id="JAPWDO010000003">
    <property type="protein sequence ID" value="KAJ5480547.1"/>
    <property type="molecule type" value="Genomic_DNA"/>
</dbReference>
<dbReference type="InterPro" id="IPR008136">
    <property type="entry name" value="CinA_C"/>
</dbReference>
<sequence length="192" mass="20374">MTPVINYTPRSTETAYQIACEVIHLLKESGETLAVSESLTGGGLMGTITSVEGCSSVFRGGVVSYATPIKQHLLQVDGDLIAEHGVIHADVAAQMAIGARTITTQHDMTPTSWGIGTTGVAGPDSQDGKPVGMVFIGIASSRGGKRFGPFHFPGSPERVREATIIEALNLLRQEVVKARQGGFSVNLKHYKR</sequence>
<dbReference type="InterPro" id="IPR036653">
    <property type="entry name" value="CinA-like_C"/>
</dbReference>
<dbReference type="AlphaFoldDB" id="A0A9X0BSA0"/>
<feature type="domain" description="CinA C-terminal" evidence="1">
    <location>
        <begin position="17"/>
        <end position="174"/>
    </location>
</feature>
<proteinExistence type="predicted"/>
<dbReference type="Gene3D" id="3.90.950.20">
    <property type="entry name" value="CinA-like"/>
    <property type="match status" value="1"/>
</dbReference>
<comment type="caution">
    <text evidence="2">The sequence shown here is derived from an EMBL/GenBank/DDBJ whole genome shotgun (WGS) entry which is preliminary data.</text>
</comment>
<protein>
    <recommendedName>
        <fullName evidence="1">CinA C-terminal domain-containing protein</fullName>
    </recommendedName>
</protein>
<dbReference type="OrthoDB" id="2350783at2759"/>
<dbReference type="SUPFAM" id="SSF142433">
    <property type="entry name" value="CinA-like"/>
    <property type="match status" value="1"/>
</dbReference>